<reference evidence="1 2" key="1">
    <citation type="submission" date="2020-02" db="EMBL/GenBank/DDBJ databases">
        <authorList>
            <person name="Gao J."/>
            <person name="Sun J."/>
        </authorList>
    </citation>
    <scope>NUCLEOTIDE SEQUENCE [LARGE SCALE GENOMIC DNA]</scope>
    <source>
        <strain evidence="1 2">7124</strain>
    </source>
</reference>
<keyword evidence="2" id="KW-1185">Reference proteome</keyword>
<dbReference type="Proteomes" id="UP000480151">
    <property type="component" value="Unassembled WGS sequence"/>
</dbReference>
<proteinExistence type="predicted"/>
<dbReference type="EMBL" id="JAAKGU010000001">
    <property type="protein sequence ID" value="NGM81491.1"/>
    <property type="molecule type" value="Genomic_DNA"/>
</dbReference>
<organism evidence="1 2">
    <name type="scientific">Paenibacillus apii</name>
    <dbReference type="NCBI Taxonomy" id="1850370"/>
    <lineage>
        <taxon>Bacteria</taxon>
        <taxon>Bacillati</taxon>
        <taxon>Bacillota</taxon>
        <taxon>Bacilli</taxon>
        <taxon>Bacillales</taxon>
        <taxon>Paenibacillaceae</taxon>
        <taxon>Paenibacillus</taxon>
    </lineage>
</organism>
<protein>
    <submittedName>
        <fullName evidence="1">Uncharacterized protein</fullName>
    </submittedName>
</protein>
<gene>
    <name evidence="1" type="ORF">G5B47_03595</name>
</gene>
<name>A0A6M1PMB3_9BACL</name>
<sequence length="181" mass="19815">MNRTWWIGAAMLLTAASAVLLPKLESLHSSELRAHGTVETLSPGSSGVVLSNRNLVDAVGSLTLSLPIGSVDWEDGVLSLDLKVTDSSLQPKEVYAAMAKTFDFAFRNTENVDQVMLRVIAEDKWLGTARLLLAADARRRELSPELLGELEMTDNVPLPEPLKAAFRISESNLWKNQFIGP</sequence>
<comment type="caution">
    <text evidence="1">The sequence shown here is derived from an EMBL/GenBank/DDBJ whole genome shotgun (WGS) entry which is preliminary data.</text>
</comment>
<evidence type="ECO:0000313" key="1">
    <source>
        <dbReference type="EMBL" id="NGM81491.1"/>
    </source>
</evidence>
<dbReference type="RefSeq" id="WP_165094424.1">
    <property type="nucleotide sequence ID" value="NZ_JAAKGU010000001.1"/>
</dbReference>
<dbReference type="AlphaFoldDB" id="A0A6M1PMB3"/>
<evidence type="ECO:0000313" key="2">
    <source>
        <dbReference type="Proteomes" id="UP000480151"/>
    </source>
</evidence>
<accession>A0A6M1PMB3</accession>